<gene>
    <name evidence="1" type="ORF">LS48_09935</name>
</gene>
<keyword evidence="2" id="KW-1185">Reference proteome</keyword>
<accession>A0A137RH93</accession>
<dbReference type="EMBL" id="JRWG01000005">
    <property type="protein sequence ID" value="KXN98859.1"/>
    <property type="molecule type" value="Genomic_DNA"/>
</dbReference>
<dbReference type="OrthoDB" id="832379at2"/>
<dbReference type="Proteomes" id="UP000070138">
    <property type="component" value="Unassembled WGS sequence"/>
</dbReference>
<sequence>MKNIWFLSLILLFTIISSCENEPISKADPSRVIKVDSELYNLIERAAGNDFDNEITCIDFNYAFTLIIYDENMDIFGYQIIKSDIEFSEFLGALGEDKSISLSYPITSILNDGQPYTINNNEELKDAIDQCLGADTVITCNNILTETSCIWKVNHLDGPNSEYDGSYFEVSNLGNAALYFQENAFGGTWVSYFIEDELHLNIFLTGNENVSDDWNFDWKITSFDPGQIQIENGTDRISLIKDCYQPCRKILFEECETEPNSGRAIFDLESYFECFFPFSGIPDPSTVTWNYYENYDDMLEGLNPITNLLYENRENPQVIYVRFDNINTGIQVSGVPIVLKALNCF</sequence>
<comment type="caution">
    <text evidence="1">The sequence shown here is derived from an EMBL/GenBank/DDBJ whole genome shotgun (WGS) entry which is preliminary data.</text>
</comment>
<proteinExistence type="predicted"/>
<dbReference type="PROSITE" id="PS51257">
    <property type="entry name" value="PROKAR_LIPOPROTEIN"/>
    <property type="match status" value="1"/>
</dbReference>
<evidence type="ECO:0000313" key="2">
    <source>
        <dbReference type="Proteomes" id="UP000070138"/>
    </source>
</evidence>
<name>A0A137RH93_9FLAO</name>
<reference evidence="2" key="1">
    <citation type="submission" date="2014-10" db="EMBL/GenBank/DDBJ databases">
        <title>Genome sequencing of Vitellibacter sp. D-24.</title>
        <authorList>
            <person name="Thevarajoo S."/>
            <person name="Selvaratnam C."/>
            <person name="Goh K.M."/>
            <person name="Chong C.S."/>
        </authorList>
    </citation>
    <scope>NUCLEOTIDE SEQUENCE [LARGE SCALE GENOMIC DNA]</scope>
    <source>
        <strain evidence="2">D-24</strain>
    </source>
</reference>
<dbReference type="STRING" id="1548749.LS48_09935"/>
<organism evidence="1 2">
    <name type="scientific">Aequorivita aquimaris</name>
    <dbReference type="NCBI Taxonomy" id="1548749"/>
    <lineage>
        <taxon>Bacteria</taxon>
        <taxon>Pseudomonadati</taxon>
        <taxon>Bacteroidota</taxon>
        <taxon>Flavobacteriia</taxon>
        <taxon>Flavobacteriales</taxon>
        <taxon>Flavobacteriaceae</taxon>
        <taxon>Aequorivita</taxon>
    </lineage>
</organism>
<reference evidence="1 2" key="2">
    <citation type="journal article" date="2016" name="Int. J. Syst. Evol. Microbiol.">
        <title>Vitellibacter aquimaris sp. nov., a marine bacterium isolated from seawater.</title>
        <authorList>
            <person name="Thevarajoo S."/>
            <person name="Selvaratnam C."/>
            <person name="Goh K.M."/>
            <person name="Hong K.W."/>
            <person name="Chan X.Y."/>
            <person name="Chan K.G."/>
            <person name="Chong C.S."/>
        </authorList>
    </citation>
    <scope>NUCLEOTIDE SEQUENCE [LARGE SCALE GENOMIC DNA]</scope>
    <source>
        <strain evidence="1 2">D-24</strain>
    </source>
</reference>
<protein>
    <submittedName>
        <fullName evidence="1">Uncharacterized protein</fullName>
    </submittedName>
</protein>
<dbReference type="AlphaFoldDB" id="A0A137RH93"/>
<dbReference type="RefSeq" id="WP_062622382.1">
    <property type="nucleotide sequence ID" value="NZ_JRWG01000005.1"/>
</dbReference>
<evidence type="ECO:0000313" key="1">
    <source>
        <dbReference type="EMBL" id="KXN98859.1"/>
    </source>
</evidence>